<sequence>MISTSSDVAFVVSPDGVIHDISVGAESFTPDILEHWNGARLQDLVTEDSRHKIQELLVQADGGGTPHWREVNHLMPDGSEFPVRYSAVRTGPENHIVLLGRDLRSVSRLQDRLVKAQLALEQDYERFRQIETRYRVLFETSTEALVVMDAESGRIVDANPTAATMLGRPARELTNAVFEQEFSDSSHREIVATLASVRATGQATDLTVRSRDGRTVYDLNCVLFRAATETYVLCRLNRQQAATASGIAIEEALDTLFHHTPDAVVITDRAGNIQQCNEAFLSMADVAVADTLSGVSLSQFLGRPGVDLNVMLTNAQEHGKLTCYSTNLRSTFGSTTPVEISTTHLPGRDKRGFGFILRDVSRLEAGRGSTQPVSPESVEHIMELVGTAPLKELVRSTTDVVERMCIETALQLTGNNRASAAEMLGLSRQSLYVKLRKFGLIGQSDKVEE</sequence>
<dbReference type="PANTHER" id="PTHR44757:SF2">
    <property type="entry name" value="BIOFILM ARCHITECTURE MAINTENANCE PROTEIN MBAA"/>
    <property type="match status" value="1"/>
</dbReference>
<reference evidence="2 3" key="1">
    <citation type="submission" date="2020-08" db="EMBL/GenBank/DDBJ databases">
        <title>Genomic Encyclopedia of Type Strains, Phase IV (KMG-IV): sequencing the most valuable type-strain genomes for metagenomic binning, comparative biology and taxonomic classification.</title>
        <authorList>
            <person name="Goeker M."/>
        </authorList>
    </citation>
    <scope>NUCLEOTIDE SEQUENCE [LARGE SCALE GENOMIC DNA]</scope>
    <source>
        <strain evidence="2 3">DSM 103377</strain>
    </source>
</reference>
<dbReference type="GO" id="GO:0006355">
    <property type="term" value="P:regulation of DNA-templated transcription"/>
    <property type="evidence" value="ECO:0007669"/>
    <property type="project" value="InterPro"/>
</dbReference>
<dbReference type="Pfam" id="PF00989">
    <property type="entry name" value="PAS"/>
    <property type="match status" value="1"/>
</dbReference>
<dbReference type="SMART" id="SM00091">
    <property type="entry name" value="PAS"/>
    <property type="match status" value="3"/>
</dbReference>
<dbReference type="Gene3D" id="1.20.5.430">
    <property type="match status" value="1"/>
</dbReference>
<dbReference type="InterPro" id="IPR002197">
    <property type="entry name" value="HTH_Fis"/>
</dbReference>
<dbReference type="InterPro" id="IPR009057">
    <property type="entry name" value="Homeodomain-like_sf"/>
</dbReference>
<evidence type="ECO:0000313" key="2">
    <source>
        <dbReference type="EMBL" id="MBB5514062.1"/>
    </source>
</evidence>
<organism evidence="2 3">
    <name type="scientific">Rubricella aquisinus</name>
    <dbReference type="NCBI Taxonomy" id="2028108"/>
    <lineage>
        <taxon>Bacteria</taxon>
        <taxon>Pseudomonadati</taxon>
        <taxon>Pseudomonadota</taxon>
        <taxon>Alphaproteobacteria</taxon>
        <taxon>Rhodobacterales</taxon>
        <taxon>Paracoccaceae</taxon>
        <taxon>Rubricella</taxon>
    </lineage>
</organism>
<evidence type="ECO:0000313" key="3">
    <source>
        <dbReference type="Proteomes" id="UP000553766"/>
    </source>
</evidence>
<dbReference type="Pfam" id="PF13426">
    <property type="entry name" value="PAS_9"/>
    <property type="match status" value="1"/>
</dbReference>
<keyword evidence="3" id="KW-1185">Reference proteome</keyword>
<dbReference type="InterPro" id="IPR035965">
    <property type="entry name" value="PAS-like_dom_sf"/>
</dbReference>
<dbReference type="SUPFAM" id="SSF55785">
    <property type="entry name" value="PYP-like sensor domain (PAS domain)"/>
    <property type="match status" value="3"/>
</dbReference>
<evidence type="ECO:0000259" key="1">
    <source>
        <dbReference type="PROSITE" id="PS50112"/>
    </source>
</evidence>
<dbReference type="PANTHER" id="PTHR44757">
    <property type="entry name" value="DIGUANYLATE CYCLASE DGCP"/>
    <property type="match status" value="1"/>
</dbReference>
<comment type="caution">
    <text evidence="2">The sequence shown here is derived from an EMBL/GenBank/DDBJ whole genome shotgun (WGS) entry which is preliminary data.</text>
</comment>
<gene>
    <name evidence="2" type="ORF">FHS89_000060</name>
</gene>
<feature type="domain" description="PAS" evidence="1">
    <location>
        <begin position="130"/>
        <end position="175"/>
    </location>
</feature>
<dbReference type="InterPro" id="IPR013767">
    <property type="entry name" value="PAS_fold"/>
</dbReference>
<dbReference type="Pfam" id="PF08448">
    <property type="entry name" value="PAS_4"/>
    <property type="match status" value="1"/>
</dbReference>
<dbReference type="InterPro" id="IPR011785">
    <property type="entry name" value="Tscrpt_reg_PpsR-CrtJ"/>
</dbReference>
<protein>
    <submittedName>
        <fullName evidence="2">Transcriptional regulator PpsR</fullName>
    </submittedName>
</protein>
<dbReference type="Gene3D" id="1.10.10.60">
    <property type="entry name" value="Homeodomain-like"/>
    <property type="match status" value="1"/>
</dbReference>
<dbReference type="InterPro" id="IPR052155">
    <property type="entry name" value="Biofilm_reg_signaling"/>
</dbReference>
<dbReference type="NCBIfam" id="TIGR00229">
    <property type="entry name" value="sensory_box"/>
    <property type="match status" value="2"/>
</dbReference>
<dbReference type="Pfam" id="PF02954">
    <property type="entry name" value="HTH_8"/>
    <property type="match status" value="1"/>
</dbReference>
<dbReference type="Gene3D" id="3.30.450.20">
    <property type="entry name" value="PAS domain"/>
    <property type="match status" value="3"/>
</dbReference>
<proteinExistence type="predicted"/>
<dbReference type="GO" id="GO:0043565">
    <property type="term" value="F:sequence-specific DNA binding"/>
    <property type="evidence" value="ECO:0007669"/>
    <property type="project" value="InterPro"/>
</dbReference>
<dbReference type="SUPFAM" id="SSF46689">
    <property type="entry name" value="Homeodomain-like"/>
    <property type="match status" value="1"/>
</dbReference>
<dbReference type="CDD" id="cd00130">
    <property type="entry name" value="PAS"/>
    <property type="match status" value="3"/>
</dbReference>
<dbReference type="PROSITE" id="PS50112">
    <property type="entry name" value="PAS"/>
    <property type="match status" value="1"/>
</dbReference>
<dbReference type="RefSeq" id="WP_184007296.1">
    <property type="nucleotide sequence ID" value="NZ_JACIJS010000001.1"/>
</dbReference>
<dbReference type="AlphaFoldDB" id="A0A840WK65"/>
<dbReference type="PRINTS" id="PR01590">
    <property type="entry name" value="HTHFIS"/>
</dbReference>
<name>A0A840WK65_9RHOB</name>
<dbReference type="NCBIfam" id="TIGR02040">
    <property type="entry name" value="PpsR-CrtJ"/>
    <property type="match status" value="1"/>
</dbReference>
<accession>A0A840WK65</accession>
<dbReference type="Proteomes" id="UP000553766">
    <property type="component" value="Unassembled WGS sequence"/>
</dbReference>
<dbReference type="EMBL" id="JACIJS010000001">
    <property type="protein sequence ID" value="MBB5514062.1"/>
    <property type="molecule type" value="Genomic_DNA"/>
</dbReference>
<dbReference type="InterPro" id="IPR000014">
    <property type="entry name" value="PAS"/>
</dbReference>
<dbReference type="InterPro" id="IPR013656">
    <property type="entry name" value="PAS_4"/>
</dbReference>